<dbReference type="Gene3D" id="2.20.200.10">
    <property type="entry name" value="Outer membrane efflux proteins (OEP)"/>
    <property type="match status" value="1"/>
</dbReference>
<dbReference type="Pfam" id="PF02321">
    <property type="entry name" value="OEP"/>
    <property type="match status" value="2"/>
</dbReference>
<dbReference type="Proteomes" id="UP000787472">
    <property type="component" value="Unassembled WGS sequence"/>
</dbReference>
<dbReference type="SUPFAM" id="SSF56954">
    <property type="entry name" value="Outer membrane efflux proteins (OEP)"/>
    <property type="match status" value="1"/>
</dbReference>
<reference evidence="4" key="1">
    <citation type="submission" date="2020-03" db="EMBL/GenBank/DDBJ databases">
        <authorList>
            <person name="Guo F."/>
        </authorList>
    </citation>
    <scope>NUCLEOTIDE SEQUENCE</scope>
    <source>
        <strain evidence="4">JCM 30134</strain>
    </source>
</reference>
<dbReference type="InterPro" id="IPR010131">
    <property type="entry name" value="MdtP/NodT-like"/>
</dbReference>
<keyword evidence="2" id="KW-1134">Transmembrane beta strand</keyword>
<organism evidence="4 5">
    <name type="scientific">Pseudomaricurvus hydrocarbonicus</name>
    <dbReference type="NCBI Taxonomy" id="1470433"/>
    <lineage>
        <taxon>Bacteria</taxon>
        <taxon>Pseudomonadati</taxon>
        <taxon>Pseudomonadota</taxon>
        <taxon>Gammaproteobacteria</taxon>
        <taxon>Cellvibrionales</taxon>
        <taxon>Cellvibrionaceae</taxon>
        <taxon>Pseudomaricurvus</taxon>
    </lineage>
</organism>
<evidence type="ECO:0000256" key="1">
    <source>
        <dbReference type="ARBA" id="ARBA00007613"/>
    </source>
</evidence>
<evidence type="ECO:0000313" key="5">
    <source>
        <dbReference type="Proteomes" id="UP000787472"/>
    </source>
</evidence>
<comment type="similarity">
    <text evidence="1 2">Belongs to the outer membrane factor (OMF) (TC 1.B.17) family.</text>
</comment>
<protein>
    <submittedName>
        <fullName evidence="4">Efflux transporter outer membrane subunit</fullName>
    </submittedName>
</protein>
<keyword evidence="2" id="KW-0812">Transmembrane</keyword>
<accession>A0A9E5MQ42</accession>
<evidence type="ECO:0000256" key="2">
    <source>
        <dbReference type="RuleBase" id="RU362097"/>
    </source>
</evidence>
<keyword evidence="5" id="KW-1185">Reference proteome</keyword>
<dbReference type="Gene3D" id="1.20.1600.10">
    <property type="entry name" value="Outer membrane efflux proteins (OEP)"/>
    <property type="match status" value="1"/>
</dbReference>
<evidence type="ECO:0000256" key="3">
    <source>
        <dbReference type="SAM" id="MobiDB-lite"/>
    </source>
</evidence>
<dbReference type="PANTHER" id="PTHR30203">
    <property type="entry name" value="OUTER MEMBRANE CATION EFFLUX PROTEIN"/>
    <property type="match status" value="1"/>
</dbReference>
<dbReference type="GO" id="GO:0015562">
    <property type="term" value="F:efflux transmembrane transporter activity"/>
    <property type="evidence" value="ECO:0007669"/>
    <property type="project" value="InterPro"/>
</dbReference>
<dbReference type="PANTHER" id="PTHR30203:SF30">
    <property type="entry name" value="OUTER MEMBRANE PROTEIN-RELATED"/>
    <property type="match status" value="1"/>
</dbReference>
<proteinExistence type="inferred from homology"/>
<dbReference type="AlphaFoldDB" id="A0A9E5MQ42"/>
<name>A0A9E5MQ42_9GAMM</name>
<sequence>MNTVPSLFPFALQRELIKRASIISFLLLSGCSTVAITTETQQQAPFEFLPPAEQPDATEPLNSVKQESTADAALVNKLSADELAPPTRWVESFQDPLLTRWVDNAIGNNFDLLEAKARVEAAQQQRRIAGAPLWPSMDLGLNGQRQKNNRTAGTTDANTSSNASQYRNNFQAGVDIAWEVDLWGKLGDSLDAADYRWQAEQALFDSSRLSIAAQVARAWYNVTTQHLLTKLFQERVDNLSTNLDVIQSGYRQGINAALDVYLARTDLAGERSNLLLQQAIEIDAIRQLQLLSGQYPSGALPDLANYSWQLPPLTALDTEALNAQTVRHRYDLQASFLELLASDKDLAAAHKARFPSFRLTGSVGDSSDEFDQLFDPASLAWNLLGNLSQPLFAGGRLKAQEQQQLAIVQQKEQQYLKTLHTAFSEVEQAITNESSLKAQLQQVRSAKELAEAAEELAFEEYRQGLQDYTSVLEAQRRAFNAQNTYVSIRNQLLQNRISLFLALGGDYR</sequence>
<dbReference type="NCBIfam" id="TIGR01845">
    <property type="entry name" value="outer_NodT"/>
    <property type="match status" value="1"/>
</dbReference>
<comment type="subcellular location">
    <subcellularLocation>
        <location evidence="2">Cell outer membrane</location>
        <topology evidence="2">Lipid-anchor</topology>
    </subcellularLocation>
</comment>
<evidence type="ECO:0000313" key="4">
    <source>
        <dbReference type="EMBL" id="NHO68294.1"/>
    </source>
</evidence>
<feature type="region of interest" description="Disordered" evidence="3">
    <location>
        <begin position="137"/>
        <end position="163"/>
    </location>
</feature>
<keyword evidence="2" id="KW-0472">Membrane</keyword>
<keyword evidence="2" id="KW-0449">Lipoprotein</keyword>
<dbReference type="GO" id="GO:0009279">
    <property type="term" value="C:cell outer membrane"/>
    <property type="evidence" value="ECO:0007669"/>
    <property type="project" value="UniProtKB-SubCell"/>
</dbReference>
<feature type="compositionally biased region" description="Polar residues" evidence="3">
    <location>
        <begin position="143"/>
        <end position="163"/>
    </location>
</feature>
<keyword evidence="2" id="KW-0564">Palmitate</keyword>
<dbReference type="RefSeq" id="WP_167192159.1">
    <property type="nucleotide sequence ID" value="NZ_JAAONZ010000027.1"/>
</dbReference>
<comment type="caution">
    <text evidence="4">The sequence shown here is derived from an EMBL/GenBank/DDBJ whole genome shotgun (WGS) entry which is preliminary data.</text>
</comment>
<dbReference type="EMBL" id="JAAONZ010000027">
    <property type="protein sequence ID" value="NHO68294.1"/>
    <property type="molecule type" value="Genomic_DNA"/>
</dbReference>
<dbReference type="InterPro" id="IPR003423">
    <property type="entry name" value="OMP_efflux"/>
</dbReference>
<gene>
    <name evidence="4" type="ORF">G8770_22310</name>
</gene>